<keyword evidence="1" id="KW-0677">Repeat</keyword>
<dbReference type="SMART" id="SM00028">
    <property type="entry name" value="TPR"/>
    <property type="match status" value="3"/>
</dbReference>
<dbReference type="InterPro" id="IPR013105">
    <property type="entry name" value="TPR_2"/>
</dbReference>
<evidence type="ECO:0000313" key="5">
    <source>
        <dbReference type="EMBL" id="CAD1836874.1"/>
    </source>
</evidence>
<reference evidence="5" key="1">
    <citation type="submission" date="2020-07" db="EMBL/GenBank/DDBJ databases">
        <authorList>
            <person name="Lin J."/>
        </authorList>
    </citation>
    <scope>NUCLEOTIDE SEQUENCE</scope>
</reference>
<gene>
    <name evidence="5" type="ORF">CB5_LOCUS20085</name>
</gene>
<dbReference type="PANTHER" id="PTHR15544:SF0">
    <property type="entry name" value="TETRATRICOPEPTIDE REPEAT PROTEIN 33"/>
    <property type="match status" value="1"/>
</dbReference>
<sequence length="202" mass="22607">MKLVWKQGGAKKRSRPKPLAPNPSLPFESVEEASDASNLGRSEPESIDSIDPDLDRLVESIRSQGNQLAEDGRYQEALGKWEAALNLMPDSAVLHEQKAQVLLELGDAWNALRASTRATQLKPSWPEAWVTLGRAQLNYGEPDSSIESFDKALEIKPDYEEAKVDREAVVHLVKKRKRLHLSGLSDKERRFRVVDKAEGSEP</sequence>
<feature type="repeat" description="TPR" evidence="3">
    <location>
        <begin position="126"/>
        <end position="159"/>
    </location>
</feature>
<protein>
    <submittedName>
        <fullName evidence="5">Uncharacterized protein</fullName>
    </submittedName>
</protein>
<proteinExistence type="predicted"/>
<dbReference type="SUPFAM" id="SSF48452">
    <property type="entry name" value="TPR-like"/>
    <property type="match status" value="1"/>
</dbReference>
<feature type="region of interest" description="Disordered" evidence="4">
    <location>
        <begin position="1"/>
        <end position="52"/>
    </location>
</feature>
<accession>A0A6V7Q126</accession>
<dbReference type="InterPro" id="IPR011990">
    <property type="entry name" value="TPR-like_helical_dom_sf"/>
</dbReference>
<name>A0A6V7Q126_ANACO</name>
<dbReference type="Pfam" id="PF07719">
    <property type="entry name" value="TPR_2"/>
    <property type="match status" value="1"/>
</dbReference>
<dbReference type="PROSITE" id="PS50005">
    <property type="entry name" value="TPR"/>
    <property type="match status" value="2"/>
</dbReference>
<dbReference type="PROSITE" id="PS50293">
    <property type="entry name" value="TPR_REGION"/>
    <property type="match status" value="1"/>
</dbReference>
<evidence type="ECO:0000256" key="3">
    <source>
        <dbReference type="PROSITE-ProRule" id="PRU00339"/>
    </source>
</evidence>
<evidence type="ECO:0000256" key="1">
    <source>
        <dbReference type="ARBA" id="ARBA00022737"/>
    </source>
</evidence>
<dbReference type="InterPro" id="IPR052658">
    <property type="entry name" value="TPR-containing"/>
</dbReference>
<feature type="repeat" description="TPR" evidence="3">
    <location>
        <begin position="58"/>
        <end position="91"/>
    </location>
</feature>
<dbReference type="AlphaFoldDB" id="A0A6V7Q126"/>
<evidence type="ECO:0000256" key="4">
    <source>
        <dbReference type="SAM" id="MobiDB-lite"/>
    </source>
</evidence>
<dbReference type="PANTHER" id="PTHR15544">
    <property type="entry name" value="OSMOSIS RESPONSIVE FACTOR"/>
    <property type="match status" value="1"/>
</dbReference>
<evidence type="ECO:0000256" key="2">
    <source>
        <dbReference type="ARBA" id="ARBA00022803"/>
    </source>
</evidence>
<organism evidence="5">
    <name type="scientific">Ananas comosus var. bracteatus</name>
    <name type="common">red pineapple</name>
    <dbReference type="NCBI Taxonomy" id="296719"/>
    <lineage>
        <taxon>Eukaryota</taxon>
        <taxon>Viridiplantae</taxon>
        <taxon>Streptophyta</taxon>
        <taxon>Embryophyta</taxon>
        <taxon>Tracheophyta</taxon>
        <taxon>Spermatophyta</taxon>
        <taxon>Magnoliopsida</taxon>
        <taxon>Liliopsida</taxon>
        <taxon>Poales</taxon>
        <taxon>Bromeliaceae</taxon>
        <taxon>Bromelioideae</taxon>
        <taxon>Ananas</taxon>
    </lineage>
</organism>
<dbReference type="EMBL" id="LR862131">
    <property type="protein sequence ID" value="CAD1836874.1"/>
    <property type="molecule type" value="Genomic_DNA"/>
</dbReference>
<dbReference type="InterPro" id="IPR019734">
    <property type="entry name" value="TPR_rpt"/>
</dbReference>
<keyword evidence="2 3" id="KW-0802">TPR repeat</keyword>
<dbReference type="Gene3D" id="1.25.40.10">
    <property type="entry name" value="Tetratricopeptide repeat domain"/>
    <property type="match status" value="1"/>
</dbReference>